<comment type="caution">
    <text evidence="2">The sequence shown here is derived from an EMBL/GenBank/DDBJ whole genome shotgun (WGS) entry which is preliminary data.</text>
</comment>
<evidence type="ECO:0000313" key="3">
    <source>
        <dbReference type="Proteomes" id="UP001530293"/>
    </source>
</evidence>
<keyword evidence="3" id="KW-1185">Reference proteome</keyword>
<sequence>MKISSLTRIAIYFSVVGCSLGSGRRLGSAEKLIEPTCNTATKTLAEIVAVTDDGKTAVFTDSAMFALGFVNITNPSAPVGLKKTPAGYLSVVNMEDPANPFEILAARKDLGGQPDSIFVSPDKKYAAVVIENRREEDGQLPLSPPGFILIYDISADDPSTWTLKWNVPLTGLPGLRFDTDPEPEYASFNANNILVVSLQENNAIVLINATDGKVIQSYHAGAVNLKNAWIGTTHFATANEGDYDGGSRGFTIFNTDGNVVYESNMSAEHLVTKFGHYDDARSTKKGAEFESVVYASDIQMLFVLSERSSVIMVYDVAVPSAPKFHQVLPTCVAPEGGAYNKITQTLVVACEVDDRSKKIRSSIAIYKYGSKSPLYPSIQSALQPSGLPIPWSALSGLSAKKSVKNTLYSIEDSAYKSSRIFTIDVSSTPAIITNALVIKDTNDVFKQFPPTSDFIATELANMINADKTVNLDSEGISAHEGGFWIVSEGGGDAGASLTSLNLLFKVNLMGVIEEVVSLPSAVNAMQKSFGFEGVTQEGDFLIVAFQRAWGSEDNPRLGLYNVVTKIWKFVYYPLDAPETQNVGSGSWVGLSDIVSVGGGKVLVVERDNQGGPDAAIKRIYLVSLGKLNAVVDLSTVTKQLVRDVLPNVSTAIAGLALEKIEGIAYLDGNIWINNDNDGLKDNSGESRLINLGKIPN</sequence>
<accession>A0ABD3MAG2</accession>
<evidence type="ECO:0000259" key="1">
    <source>
        <dbReference type="Pfam" id="PF13449"/>
    </source>
</evidence>
<dbReference type="AlphaFoldDB" id="A0ABD3MAG2"/>
<organism evidence="2 3">
    <name type="scientific">Discostella pseudostelligera</name>
    <dbReference type="NCBI Taxonomy" id="259834"/>
    <lineage>
        <taxon>Eukaryota</taxon>
        <taxon>Sar</taxon>
        <taxon>Stramenopiles</taxon>
        <taxon>Ochrophyta</taxon>
        <taxon>Bacillariophyta</taxon>
        <taxon>Coscinodiscophyceae</taxon>
        <taxon>Thalassiosirophycidae</taxon>
        <taxon>Stephanodiscales</taxon>
        <taxon>Stephanodiscaceae</taxon>
        <taxon>Discostella</taxon>
    </lineage>
</organism>
<dbReference type="EMBL" id="JALLBG020000196">
    <property type="protein sequence ID" value="KAL3759893.1"/>
    <property type="molecule type" value="Genomic_DNA"/>
</dbReference>
<dbReference type="PANTHER" id="PTHR46928">
    <property type="entry name" value="MESENCHYME-SPECIFIC CELL SURFACE GLYCOPROTEIN"/>
    <property type="match status" value="1"/>
</dbReference>
<proteinExistence type="predicted"/>
<dbReference type="SUPFAM" id="SSF51004">
    <property type="entry name" value="C-terminal (heme d1) domain of cytochrome cd1-nitrite reductase"/>
    <property type="match status" value="1"/>
</dbReference>
<dbReference type="InterPro" id="IPR027372">
    <property type="entry name" value="Phytase-like_dom"/>
</dbReference>
<gene>
    <name evidence="2" type="ORF">ACHAWU_007637</name>
</gene>
<dbReference type="Pfam" id="PF13449">
    <property type="entry name" value="Phytase-like"/>
    <property type="match status" value="1"/>
</dbReference>
<name>A0ABD3MAG2_9STRA</name>
<evidence type="ECO:0000313" key="2">
    <source>
        <dbReference type="EMBL" id="KAL3759893.1"/>
    </source>
</evidence>
<dbReference type="Proteomes" id="UP001530293">
    <property type="component" value="Unassembled WGS sequence"/>
</dbReference>
<feature type="domain" description="Phytase-like" evidence="1">
    <location>
        <begin position="389"/>
        <end position="677"/>
    </location>
</feature>
<dbReference type="PANTHER" id="PTHR46928:SF1">
    <property type="entry name" value="MESENCHYME-SPECIFIC CELL SURFACE GLYCOPROTEIN"/>
    <property type="match status" value="1"/>
</dbReference>
<dbReference type="InterPro" id="IPR011048">
    <property type="entry name" value="Haem_d1_sf"/>
</dbReference>
<dbReference type="InterPro" id="IPR052956">
    <property type="entry name" value="Mesenchyme-surface_protein"/>
</dbReference>
<protein>
    <recommendedName>
        <fullName evidence="1">Phytase-like domain-containing protein</fullName>
    </recommendedName>
</protein>
<reference evidence="2 3" key="1">
    <citation type="submission" date="2024-10" db="EMBL/GenBank/DDBJ databases">
        <title>Updated reference genomes for cyclostephanoid diatoms.</title>
        <authorList>
            <person name="Roberts W.R."/>
            <person name="Alverson A.J."/>
        </authorList>
    </citation>
    <scope>NUCLEOTIDE SEQUENCE [LARGE SCALE GENOMIC DNA]</scope>
    <source>
        <strain evidence="2 3">AJA232-27</strain>
    </source>
</reference>